<gene>
    <name evidence="3" type="ORF">DFO77_13010</name>
</gene>
<comment type="caution">
    <text evidence="3">The sequence shown here is derived from an EMBL/GenBank/DDBJ whole genome shotgun (WGS) entry which is preliminary data.</text>
</comment>
<dbReference type="SUPFAM" id="SSF49464">
    <property type="entry name" value="Carboxypeptidase regulatory domain-like"/>
    <property type="match status" value="1"/>
</dbReference>
<dbReference type="Gene3D" id="2.170.130.10">
    <property type="entry name" value="TonB-dependent receptor, plug domain"/>
    <property type="match status" value="1"/>
</dbReference>
<dbReference type="Pfam" id="PF07715">
    <property type="entry name" value="Plug"/>
    <property type="match status" value="1"/>
</dbReference>
<keyword evidence="3" id="KW-0675">Receptor</keyword>
<dbReference type="Proteomes" id="UP000252733">
    <property type="component" value="Unassembled WGS sequence"/>
</dbReference>
<dbReference type="InterPro" id="IPR039426">
    <property type="entry name" value="TonB-dep_rcpt-like"/>
</dbReference>
<dbReference type="PANTHER" id="PTHR30069">
    <property type="entry name" value="TONB-DEPENDENT OUTER MEMBRANE RECEPTOR"/>
    <property type="match status" value="1"/>
</dbReference>
<feature type="domain" description="TonB-dependent receptor plug" evidence="2">
    <location>
        <begin position="200"/>
        <end position="324"/>
    </location>
</feature>
<accession>A0A368UKH5</accession>
<reference evidence="3 4" key="1">
    <citation type="submission" date="2018-07" db="EMBL/GenBank/DDBJ databases">
        <title>Freshwater and sediment microbial communities from various areas in North America, analyzing microbe dynamics in response to fracking.</title>
        <authorList>
            <person name="Lamendella R."/>
        </authorList>
    </citation>
    <scope>NUCLEOTIDE SEQUENCE [LARGE SCALE GENOMIC DNA]</scope>
    <source>
        <strain evidence="3 4">160A</strain>
    </source>
</reference>
<dbReference type="AlphaFoldDB" id="A0A368UKH5"/>
<dbReference type="GO" id="GO:0009279">
    <property type="term" value="C:cell outer membrane"/>
    <property type="evidence" value="ECO:0007669"/>
    <property type="project" value="TreeGrafter"/>
</dbReference>
<dbReference type="InterPro" id="IPR012910">
    <property type="entry name" value="Plug_dom"/>
</dbReference>
<dbReference type="GO" id="GO:0015344">
    <property type="term" value="F:siderophore uptake transmembrane transporter activity"/>
    <property type="evidence" value="ECO:0007669"/>
    <property type="project" value="TreeGrafter"/>
</dbReference>
<evidence type="ECO:0000256" key="1">
    <source>
        <dbReference type="ARBA" id="ARBA00022729"/>
    </source>
</evidence>
<evidence type="ECO:0000313" key="4">
    <source>
        <dbReference type="Proteomes" id="UP000252733"/>
    </source>
</evidence>
<sequence>MGIDAPDLLLYFCLPKQYHIALKLHIPQISDETNRVSERQFFWKNTKKQVSCRSTILCEYSAFDNKKYLNRKNNWLLEQKVKYTLIFLLFSLLTPYSSAQQSQSVSGTILEKASNNPIQYVAVGLKELNRWQYSNNSGKFTFQNIPAGTYTLVAHCLGYTPFETTIDLQTNWTQTIMLQRLDLRIQEVIVTATEKANETGTSVINRQAMQHLQPSGFGDLLELLPGYRWEKQNLSEINSIKLRQAGDDLNTAYGTSFYVDGIPLSSDASMQGNNLAESGLKLKNRINVANGIDMRQVPTDDIEQVEIVRGIPSARQGNLSTGAVIIKRKWGESPLSARAKTDLKNKVFAISKGINLGNHKGILNIGTELLHYKDDPRSPLQTYLRNQSSLRYSNHYSIGQSTLSVKTGLDYLLTIDKEKEDPELNYGMKDEYRAERSRMDFSVQSDLHIPGDVSKNLEFRIKASHTQNTLTRDRLVALTGPQPIPASMEEGKYYAEYLPSRYEASFERDDQPFQLFASLDFSLSGNVHNLTHQFNSGVDWQTLKNFGKGDIFDASRPIFPTNGGRPYDFSDIPAMHTLSFYAEEELNFNMGKHHLKVRPGIRIQMLPGISKDFDMQGKVYTDLRGHIGYTLPKFQVAGQEIKLTLHAAMGEMTRMPALAMLYPQQEYFDIVELNYYSQTPELRQLYVMTEIEDRTNYSIRPVRNLKKEIGLNAKIGKTKVMLSLFDEYLNDGILSAANFVSYTYNYYDPASVSSKNLTTPPAIDLFSAEERSRLFSYRQHINGSELHKQGLEYQIISPKIRTLNTRITISGAWFKTRYHISLPEYERRSIVYQGTEYPYVGIFAMDDSESERKELFNTNLRFDTHLPQHRLLLTLALQTTWYQKQQYLPYDGTPVAYMDNKGNIYPYTEADQEDPLLKLLTRTFTPYHFDEQKKPIDMGVNIKVSKEIGNHLTFAFFVNRLINYLPDYKLRTGATYLRSEQPYFGMELKFNI</sequence>
<dbReference type="SUPFAM" id="SSF56935">
    <property type="entry name" value="Porins"/>
    <property type="match status" value="1"/>
</dbReference>
<keyword evidence="1" id="KW-0732">Signal</keyword>
<dbReference type="GO" id="GO:0044718">
    <property type="term" value="P:siderophore transmembrane transport"/>
    <property type="evidence" value="ECO:0007669"/>
    <property type="project" value="TreeGrafter"/>
</dbReference>
<dbReference type="PANTHER" id="PTHR30069:SF29">
    <property type="entry name" value="HEMOGLOBIN AND HEMOGLOBIN-HAPTOGLOBIN-BINDING PROTEIN 1-RELATED"/>
    <property type="match status" value="1"/>
</dbReference>
<organism evidence="3 4">
    <name type="scientific">Marinilabilia salmonicolor</name>
    <dbReference type="NCBI Taxonomy" id="989"/>
    <lineage>
        <taxon>Bacteria</taxon>
        <taxon>Pseudomonadati</taxon>
        <taxon>Bacteroidota</taxon>
        <taxon>Bacteroidia</taxon>
        <taxon>Marinilabiliales</taxon>
        <taxon>Marinilabiliaceae</taxon>
        <taxon>Marinilabilia</taxon>
    </lineage>
</organism>
<dbReference type="InterPro" id="IPR037066">
    <property type="entry name" value="Plug_dom_sf"/>
</dbReference>
<evidence type="ECO:0000259" key="2">
    <source>
        <dbReference type="Pfam" id="PF07715"/>
    </source>
</evidence>
<name>A0A368UKH5_9BACT</name>
<evidence type="ECO:0000313" key="3">
    <source>
        <dbReference type="EMBL" id="RCW29192.1"/>
    </source>
</evidence>
<dbReference type="Gene3D" id="2.60.40.1120">
    <property type="entry name" value="Carboxypeptidase-like, regulatory domain"/>
    <property type="match status" value="1"/>
</dbReference>
<keyword evidence="4" id="KW-1185">Reference proteome</keyword>
<dbReference type="Pfam" id="PF13715">
    <property type="entry name" value="CarbopepD_reg_2"/>
    <property type="match status" value="1"/>
</dbReference>
<proteinExistence type="predicted"/>
<protein>
    <submittedName>
        <fullName evidence="3">TonB-dependent receptor-like protein</fullName>
    </submittedName>
</protein>
<dbReference type="EMBL" id="QPIZ01000030">
    <property type="protein sequence ID" value="RCW29192.1"/>
    <property type="molecule type" value="Genomic_DNA"/>
</dbReference>
<dbReference type="InterPro" id="IPR008969">
    <property type="entry name" value="CarboxyPept-like_regulatory"/>
</dbReference>